<evidence type="ECO:0000256" key="4">
    <source>
        <dbReference type="SAM" id="Phobius"/>
    </source>
</evidence>
<feature type="compositionally biased region" description="Basic residues" evidence="3">
    <location>
        <begin position="1"/>
        <end position="11"/>
    </location>
</feature>
<feature type="compositionally biased region" description="Acidic residues" evidence="3">
    <location>
        <begin position="45"/>
        <end position="54"/>
    </location>
</feature>
<reference evidence="5 6" key="1">
    <citation type="submission" date="2016-12" db="EMBL/GenBank/DDBJ databases">
        <title>The new phylogeny of genus Mycobacterium.</title>
        <authorList>
            <person name="Tortoli E."/>
            <person name="Trovato A."/>
            <person name="Cirillo D.M."/>
        </authorList>
    </citation>
    <scope>NUCLEOTIDE SEQUENCE [LARGE SCALE GENOMIC DNA]</scope>
    <source>
        <strain evidence="5 6">DSM 45130</strain>
    </source>
</reference>
<evidence type="ECO:0000256" key="3">
    <source>
        <dbReference type="SAM" id="MobiDB-lite"/>
    </source>
</evidence>
<accession>A0A1X0DGL4</accession>
<feature type="compositionally biased region" description="Acidic residues" evidence="3">
    <location>
        <begin position="85"/>
        <end position="114"/>
    </location>
</feature>
<dbReference type="GO" id="GO:0016020">
    <property type="term" value="C:membrane"/>
    <property type="evidence" value="ECO:0007669"/>
    <property type="project" value="UniProtKB-SubCell"/>
</dbReference>
<evidence type="ECO:0000256" key="2">
    <source>
        <dbReference type="ARBA" id="ARBA00023136"/>
    </source>
</evidence>
<evidence type="ECO:0000313" key="6">
    <source>
        <dbReference type="Proteomes" id="UP000192801"/>
    </source>
</evidence>
<dbReference type="STRING" id="444597.BST26_08455"/>
<feature type="region of interest" description="Disordered" evidence="3">
    <location>
        <begin position="44"/>
        <end position="118"/>
    </location>
</feature>
<dbReference type="RefSeq" id="WP_083030327.1">
    <property type="nucleotide sequence ID" value="NZ_AP022618.1"/>
</dbReference>
<keyword evidence="4" id="KW-1133">Transmembrane helix</keyword>
<sequence>MPKLSRRSARPSKRDGTAAGARPDDTELIEAELIKADVLALAAEAEAEAAEAEAEAARARAALLDHADAADDVPAEPPVTTWEPSAEELAADAESASDIEADDDGVDSTDEDETPGDKAAPRRLAAIWPWLAAAVAAVLTGALIGVSVFLVWHHREQDAVQTRRAEFVAAANTGVVNLLSMDFSKGDADLQRLIDSTTGEFRSDFENTRGAFLNVLRASKATTTATIKESAVAQMGRDSALVLVAAGSEVSNTAAAKQPPRAWRLAVTVRRDGDQIKMSKVEFVL</sequence>
<dbReference type="PANTHER" id="PTHR37042:SF4">
    <property type="entry name" value="OUTER MEMBRANE PROTEIN RV1973"/>
    <property type="match status" value="1"/>
</dbReference>
<keyword evidence="2 4" id="KW-0472">Membrane</keyword>
<dbReference type="OrthoDB" id="4774723at2"/>
<feature type="transmembrane region" description="Helical" evidence="4">
    <location>
        <begin position="127"/>
        <end position="152"/>
    </location>
</feature>
<dbReference type="AlphaFoldDB" id="A0A1X0DGL4"/>
<comment type="caution">
    <text evidence="5">The sequence shown here is derived from an EMBL/GenBank/DDBJ whole genome shotgun (WGS) entry which is preliminary data.</text>
</comment>
<name>A0A1X0DGL4_9MYCO</name>
<feature type="region of interest" description="Disordered" evidence="3">
    <location>
        <begin position="1"/>
        <end position="26"/>
    </location>
</feature>
<keyword evidence="6" id="KW-1185">Reference proteome</keyword>
<comment type="subcellular location">
    <subcellularLocation>
        <location evidence="1">Membrane</location>
    </subcellularLocation>
</comment>
<gene>
    <name evidence="5" type="ORF">BST26_08455</name>
</gene>
<dbReference type="EMBL" id="MVHS01000014">
    <property type="protein sequence ID" value="ORA71332.1"/>
    <property type="molecule type" value="Genomic_DNA"/>
</dbReference>
<evidence type="ECO:0000313" key="5">
    <source>
        <dbReference type="EMBL" id="ORA71332.1"/>
    </source>
</evidence>
<feature type="compositionally biased region" description="Basic and acidic residues" evidence="3">
    <location>
        <begin position="55"/>
        <end position="69"/>
    </location>
</feature>
<evidence type="ECO:0000256" key="1">
    <source>
        <dbReference type="ARBA" id="ARBA00004370"/>
    </source>
</evidence>
<dbReference type="Proteomes" id="UP000192801">
    <property type="component" value="Unassembled WGS sequence"/>
</dbReference>
<organism evidence="5 6">
    <name type="scientific">Mycolicibacterium insubricum</name>
    <dbReference type="NCBI Taxonomy" id="444597"/>
    <lineage>
        <taxon>Bacteria</taxon>
        <taxon>Bacillati</taxon>
        <taxon>Actinomycetota</taxon>
        <taxon>Actinomycetes</taxon>
        <taxon>Mycobacteriales</taxon>
        <taxon>Mycobacteriaceae</taxon>
        <taxon>Mycolicibacterium</taxon>
    </lineage>
</organism>
<dbReference type="PANTHER" id="PTHR37042">
    <property type="entry name" value="OUTER MEMBRANE PROTEIN RV1973"/>
    <property type="match status" value="1"/>
</dbReference>
<protein>
    <submittedName>
        <fullName evidence="5">Uncharacterized protein</fullName>
    </submittedName>
</protein>
<keyword evidence="4" id="KW-0812">Transmembrane</keyword>
<proteinExistence type="predicted"/>